<accession>A0ABW5DZE9</accession>
<comment type="caution">
    <text evidence="3">The sequence shown here is derived from an EMBL/GenBank/DDBJ whole genome shotgun (WGS) entry which is preliminary data.</text>
</comment>
<name>A0ABW5DZE9_9PROT</name>
<dbReference type="EMBL" id="JBHUIP010000013">
    <property type="protein sequence ID" value="MFD2264595.1"/>
    <property type="molecule type" value="Genomic_DNA"/>
</dbReference>
<evidence type="ECO:0000256" key="1">
    <source>
        <dbReference type="ARBA" id="ARBA00022842"/>
    </source>
</evidence>
<organism evidence="3 4">
    <name type="scientific">Lacibacterium aquatile</name>
    <dbReference type="NCBI Taxonomy" id="1168082"/>
    <lineage>
        <taxon>Bacteria</taxon>
        <taxon>Pseudomonadati</taxon>
        <taxon>Pseudomonadota</taxon>
        <taxon>Alphaproteobacteria</taxon>
        <taxon>Rhodospirillales</taxon>
        <taxon>Rhodospirillaceae</taxon>
    </lineage>
</organism>
<evidence type="ECO:0000259" key="2">
    <source>
        <dbReference type="Pfam" id="PF12804"/>
    </source>
</evidence>
<dbReference type="InterPro" id="IPR025877">
    <property type="entry name" value="MobA-like_NTP_Trfase"/>
</dbReference>
<dbReference type="InterPro" id="IPR029044">
    <property type="entry name" value="Nucleotide-diphossugar_trans"/>
</dbReference>
<dbReference type="Gene3D" id="3.90.550.10">
    <property type="entry name" value="Spore Coat Polysaccharide Biosynthesis Protein SpsA, Chain A"/>
    <property type="match status" value="1"/>
</dbReference>
<evidence type="ECO:0000313" key="3">
    <source>
        <dbReference type="EMBL" id="MFD2264595.1"/>
    </source>
</evidence>
<protein>
    <submittedName>
        <fullName evidence="3">Nucleotidyltransferase family protein</fullName>
    </submittedName>
</protein>
<dbReference type="Proteomes" id="UP001597295">
    <property type="component" value="Unassembled WGS sequence"/>
</dbReference>
<feature type="domain" description="MobA-like NTP transferase" evidence="2">
    <location>
        <begin position="27"/>
        <end position="132"/>
    </location>
</feature>
<keyword evidence="1" id="KW-0460">Magnesium</keyword>
<reference evidence="4" key="1">
    <citation type="journal article" date="2019" name="Int. J. Syst. Evol. Microbiol.">
        <title>The Global Catalogue of Microorganisms (GCM) 10K type strain sequencing project: providing services to taxonomists for standard genome sequencing and annotation.</title>
        <authorList>
            <consortium name="The Broad Institute Genomics Platform"/>
            <consortium name="The Broad Institute Genome Sequencing Center for Infectious Disease"/>
            <person name="Wu L."/>
            <person name="Ma J."/>
        </authorList>
    </citation>
    <scope>NUCLEOTIDE SEQUENCE [LARGE SCALE GENOMIC DNA]</scope>
    <source>
        <strain evidence="4">CGMCC 1.19062</strain>
    </source>
</reference>
<keyword evidence="4" id="KW-1185">Reference proteome</keyword>
<dbReference type="SUPFAM" id="SSF53448">
    <property type="entry name" value="Nucleotide-diphospho-sugar transferases"/>
    <property type="match status" value="1"/>
</dbReference>
<sequence length="256" mass="27223">MSGITALVLAGSRQGAADPLAVAGNVSHKALLPVGGQAMILRVVTALRASGRIGRIAISIESPQALAPIIGLLGDVEILPAASGPSKSVAEALDLLGAPLLVTTADHALLQPEWVRQFLDDQPADADLAIGLAERKAILAALPNTRRTYLKFSDGAVSGCNLFYLRTLEARRAVVLWQRLEALRKQPLHMIAAFGVWPLIRFATGTLSKRAALKHIGRKTELAVGAVEMKNGLAAVDVDKLQDLELVEELFRTGRI</sequence>
<evidence type="ECO:0000313" key="4">
    <source>
        <dbReference type="Proteomes" id="UP001597295"/>
    </source>
</evidence>
<dbReference type="Pfam" id="PF12804">
    <property type="entry name" value="NTP_transf_3"/>
    <property type="match status" value="1"/>
</dbReference>
<dbReference type="RefSeq" id="WP_379877690.1">
    <property type="nucleotide sequence ID" value="NZ_JBHUIP010000013.1"/>
</dbReference>
<gene>
    <name evidence="3" type="ORF">ACFSM5_16950</name>
</gene>
<proteinExistence type="predicted"/>